<keyword evidence="3" id="KW-1185">Reference proteome</keyword>
<dbReference type="Proteomes" id="UP001153269">
    <property type="component" value="Unassembled WGS sequence"/>
</dbReference>
<protein>
    <submittedName>
        <fullName evidence="2">Uncharacterized protein</fullName>
    </submittedName>
</protein>
<comment type="caution">
    <text evidence="2">The sequence shown here is derived from an EMBL/GenBank/DDBJ whole genome shotgun (WGS) entry which is preliminary data.</text>
</comment>
<evidence type="ECO:0000313" key="3">
    <source>
        <dbReference type="Proteomes" id="UP001153269"/>
    </source>
</evidence>
<sequence length="103" mass="11579">MYSGNPLVTAADSATVSHSGQEKPMQLRRTPLSSEERQRRQVSLELAVIVDSGPDENFLDRELAKQLQLIPDPLHSPGGQRPGWPPVVPCYQPYSSFEPYYLR</sequence>
<reference evidence="2" key="1">
    <citation type="submission" date="2020-03" db="EMBL/GenBank/DDBJ databases">
        <authorList>
            <person name="Weist P."/>
        </authorList>
    </citation>
    <scope>NUCLEOTIDE SEQUENCE</scope>
</reference>
<proteinExistence type="predicted"/>
<evidence type="ECO:0000313" key="2">
    <source>
        <dbReference type="EMBL" id="CAB1420900.1"/>
    </source>
</evidence>
<dbReference type="EMBL" id="CADEAL010000490">
    <property type="protein sequence ID" value="CAB1420900.1"/>
    <property type="molecule type" value="Genomic_DNA"/>
</dbReference>
<accession>A0A9N7Y752</accession>
<gene>
    <name evidence="2" type="ORF">PLEPLA_LOCUS8777</name>
</gene>
<organism evidence="2 3">
    <name type="scientific">Pleuronectes platessa</name>
    <name type="common">European plaice</name>
    <dbReference type="NCBI Taxonomy" id="8262"/>
    <lineage>
        <taxon>Eukaryota</taxon>
        <taxon>Metazoa</taxon>
        <taxon>Chordata</taxon>
        <taxon>Craniata</taxon>
        <taxon>Vertebrata</taxon>
        <taxon>Euteleostomi</taxon>
        <taxon>Actinopterygii</taxon>
        <taxon>Neopterygii</taxon>
        <taxon>Teleostei</taxon>
        <taxon>Neoteleostei</taxon>
        <taxon>Acanthomorphata</taxon>
        <taxon>Carangaria</taxon>
        <taxon>Pleuronectiformes</taxon>
        <taxon>Pleuronectoidei</taxon>
        <taxon>Pleuronectidae</taxon>
        <taxon>Pleuronectes</taxon>
    </lineage>
</organism>
<name>A0A9N7Y752_PLEPL</name>
<evidence type="ECO:0000256" key="1">
    <source>
        <dbReference type="SAM" id="MobiDB-lite"/>
    </source>
</evidence>
<dbReference type="AlphaFoldDB" id="A0A9N7Y752"/>
<feature type="region of interest" description="Disordered" evidence="1">
    <location>
        <begin position="1"/>
        <end position="38"/>
    </location>
</feature>